<reference evidence="4 5" key="1">
    <citation type="submission" date="2019-02" db="EMBL/GenBank/DDBJ databases">
        <title>Sequencing the genomes of 1000 actinobacteria strains.</title>
        <authorList>
            <person name="Klenk H.-P."/>
        </authorList>
    </citation>
    <scope>NUCLEOTIDE SEQUENCE [LARGE SCALE GENOMIC DNA]</scope>
    <source>
        <strain evidence="4 5">DSM 45888</strain>
    </source>
</reference>
<dbReference type="AlphaFoldDB" id="A0A4Q7UA39"/>
<dbReference type="InterPro" id="IPR025184">
    <property type="entry name" value="AadA_C"/>
</dbReference>
<organism evidence="4 5">
    <name type="scientific">Micromonospora violae</name>
    <dbReference type="NCBI Taxonomy" id="1278207"/>
    <lineage>
        <taxon>Bacteria</taxon>
        <taxon>Bacillati</taxon>
        <taxon>Actinomycetota</taxon>
        <taxon>Actinomycetes</taxon>
        <taxon>Micromonosporales</taxon>
        <taxon>Micromonosporaceae</taxon>
        <taxon>Micromonospora</taxon>
    </lineage>
</organism>
<protein>
    <submittedName>
        <fullName evidence="4">Uncharacterized protein DUF4111</fullName>
    </submittedName>
</protein>
<feature type="region of interest" description="Disordered" evidence="2">
    <location>
        <begin position="255"/>
        <end position="277"/>
    </location>
</feature>
<evidence type="ECO:0000313" key="4">
    <source>
        <dbReference type="EMBL" id="RZT77885.1"/>
    </source>
</evidence>
<feature type="compositionally biased region" description="Polar residues" evidence="2">
    <location>
        <begin position="267"/>
        <end position="277"/>
    </location>
</feature>
<feature type="domain" description="Adenylyltransferase AadA C-terminal" evidence="3">
    <location>
        <begin position="173"/>
        <end position="246"/>
    </location>
</feature>
<dbReference type="RefSeq" id="WP_130400473.1">
    <property type="nucleotide sequence ID" value="NZ_SHKK01000001.1"/>
</dbReference>
<dbReference type="EMBL" id="SHKK01000001">
    <property type="protein sequence ID" value="RZT77885.1"/>
    <property type="molecule type" value="Genomic_DNA"/>
</dbReference>
<name>A0A4Q7UA39_9ACTN</name>
<proteinExistence type="predicted"/>
<evidence type="ECO:0000256" key="2">
    <source>
        <dbReference type="SAM" id="MobiDB-lite"/>
    </source>
</evidence>
<evidence type="ECO:0000256" key="1">
    <source>
        <dbReference type="ARBA" id="ARBA00022679"/>
    </source>
</evidence>
<evidence type="ECO:0000259" key="3">
    <source>
        <dbReference type="Pfam" id="PF13427"/>
    </source>
</evidence>
<dbReference type="Pfam" id="PF13427">
    <property type="entry name" value="AadA_C"/>
    <property type="match status" value="1"/>
</dbReference>
<comment type="caution">
    <text evidence="4">The sequence shown here is derived from an EMBL/GenBank/DDBJ whole genome shotgun (WGS) entry which is preliminary data.</text>
</comment>
<sequence length="277" mass="30750">MNLPGAVQDLCHHFLSLAPKGLVTGLYLTGGTGFGEWIEGQSDVDFVATLIHRPTDGEVEQLRQAHEQMAAYAPIDFDGMHVLVSDLASDPRNLPPVPVVLHREFRVGQLDPLVAWHELARHGVTITGPELSTLDVWTDTHVLHAYTVNNLDTYWRTRTNQLATFSADAPRPELDYACCWIVLGVARLHHLIVTGEMTTKSGAGRWGLSYYDKRWHRVLREALRLREGGQPQYDDQASQLQDTTDFTAYVVEAGTGRPVTPRPLPVGSTTPGLPTTR</sequence>
<dbReference type="GO" id="GO:0016740">
    <property type="term" value="F:transferase activity"/>
    <property type="evidence" value="ECO:0007669"/>
    <property type="project" value="UniProtKB-KW"/>
</dbReference>
<dbReference type="Proteomes" id="UP000293781">
    <property type="component" value="Unassembled WGS sequence"/>
</dbReference>
<keyword evidence="5" id="KW-1185">Reference proteome</keyword>
<evidence type="ECO:0000313" key="5">
    <source>
        <dbReference type="Proteomes" id="UP000293781"/>
    </source>
</evidence>
<dbReference type="OrthoDB" id="4066793at2"/>
<gene>
    <name evidence="4" type="ORF">EV382_1057</name>
</gene>
<accession>A0A4Q7UA39</accession>
<keyword evidence="1" id="KW-0808">Transferase</keyword>